<proteinExistence type="predicted"/>
<reference evidence="3 4" key="1">
    <citation type="submission" date="2019-02" db="EMBL/GenBank/DDBJ databases">
        <title>Deep-cultivation of Planctomycetes and their phenomic and genomic characterization uncovers novel biology.</title>
        <authorList>
            <person name="Wiegand S."/>
            <person name="Jogler M."/>
            <person name="Boedeker C."/>
            <person name="Pinto D."/>
            <person name="Vollmers J."/>
            <person name="Rivas-Marin E."/>
            <person name="Kohn T."/>
            <person name="Peeters S.H."/>
            <person name="Heuer A."/>
            <person name="Rast P."/>
            <person name="Oberbeckmann S."/>
            <person name="Bunk B."/>
            <person name="Jeske O."/>
            <person name="Meyerdierks A."/>
            <person name="Storesund J.E."/>
            <person name="Kallscheuer N."/>
            <person name="Luecker S."/>
            <person name="Lage O.M."/>
            <person name="Pohl T."/>
            <person name="Merkel B.J."/>
            <person name="Hornburger P."/>
            <person name="Mueller R.-W."/>
            <person name="Bruemmer F."/>
            <person name="Labrenz M."/>
            <person name="Spormann A.M."/>
            <person name="Op den Camp H."/>
            <person name="Overmann J."/>
            <person name="Amann R."/>
            <person name="Jetten M.S.M."/>
            <person name="Mascher T."/>
            <person name="Medema M.H."/>
            <person name="Devos D.P."/>
            <person name="Kaster A.-K."/>
            <person name="Ovreas L."/>
            <person name="Rohde M."/>
            <person name="Galperin M.Y."/>
            <person name="Jogler C."/>
        </authorList>
    </citation>
    <scope>NUCLEOTIDE SEQUENCE [LARGE SCALE GENOMIC DNA]</scope>
    <source>
        <strain evidence="3 4">Mal48</strain>
    </source>
</reference>
<keyword evidence="2" id="KW-0325">Glycoprotein</keyword>
<accession>A0A517QJT2</accession>
<dbReference type="GO" id="GO:0005576">
    <property type="term" value="C:extracellular region"/>
    <property type="evidence" value="ECO:0007669"/>
    <property type="project" value="TreeGrafter"/>
</dbReference>
<keyword evidence="4" id="KW-1185">Reference proteome</keyword>
<dbReference type="InterPro" id="IPR011042">
    <property type="entry name" value="6-blade_b-propeller_TolB-like"/>
</dbReference>
<dbReference type="SUPFAM" id="SSF101898">
    <property type="entry name" value="NHL repeat"/>
    <property type="match status" value="1"/>
</dbReference>
<evidence type="ECO:0000256" key="2">
    <source>
        <dbReference type="ARBA" id="ARBA00023180"/>
    </source>
</evidence>
<evidence type="ECO:0000313" key="4">
    <source>
        <dbReference type="Proteomes" id="UP000315724"/>
    </source>
</evidence>
<dbReference type="InterPro" id="IPR006311">
    <property type="entry name" value="TAT_signal"/>
</dbReference>
<dbReference type="OrthoDB" id="9799230at2"/>
<dbReference type="Gene3D" id="2.120.10.30">
    <property type="entry name" value="TolB, C-terminal domain"/>
    <property type="match status" value="1"/>
</dbReference>
<dbReference type="EMBL" id="CP036267">
    <property type="protein sequence ID" value="QDT31865.1"/>
    <property type="molecule type" value="Genomic_DNA"/>
</dbReference>
<dbReference type="PROSITE" id="PS51318">
    <property type="entry name" value="TAT"/>
    <property type="match status" value="1"/>
</dbReference>
<gene>
    <name evidence="3" type="ORF">Mal48_11010</name>
</gene>
<organism evidence="3 4">
    <name type="scientific">Thalassoglobus polymorphus</name>
    <dbReference type="NCBI Taxonomy" id="2527994"/>
    <lineage>
        <taxon>Bacteria</taxon>
        <taxon>Pseudomonadati</taxon>
        <taxon>Planctomycetota</taxon>
        <taxon>Planctomycetia</taxon>
        <taxon>Planctomycetales</taxon>
        <taxon>Planctomycetaceae</taxon>
        <taxon>Thalassoglobus</taxon>
    </lineage>
</organism>
<dbReference type="KEGG" id="tpol:Mal48_11010"/>
<evidence type="ECO:0000256" key="1">
    <source>
        <dbReference type="ARBA" id="ARBA00022729"/>
    </source>
</evidence>
<protein>
    <submittedName>
        <fullName evidence="3">NHL repeat protein</fullName>
    </submittedName>
</protein>
<sequence length="375" mass="42128">MATRRTFLQTMTASLFTGGVAPAILGAEDKAGVKRPVIGEGDFQFECHHNWGSVPKHISWRNTHGVAIDREGFVYITHQGDVKSPCDTVVVFDPEGTFVRSFGKEFAGGGHGIDIRRENGEEYLYLSDIYNRQVIKCDRQGEWVWKKRYPRDAHLYSSLEGFRPTNVCFGPTGDLYVGDGYGSHLIHQYNSDGKWIRSWGGNGAQAGKLKTPHGLWLDARPGREEMLVVADRANARLQYFSLDGQPVEILQGVRDSEKSGETTTLKDEAGHDVAVKNMDGLSFPADIDTWEEFMVVPDLHSKVLLFDTENNLLANLGGDPEWTEYVLDGMQVRKQPDKWKPGKFVHPHDACFDEDGNLIVTEWVEAGRVTKLEWL</sequence>
<dbReference type="Proteomes" id="UP000315724">
    <property type="component" value="Chromosome"/>
</dbReference>
<dbReference type="PANTHER" id="PTHR10680:SF14">
    <property type="entry name" value="PEPTIDYL-GLYCINE ALPHA-AMIDATING MONOOXYGENASE"/>
    <property type="match status" value="1"/>
</dbReference>
<dbReference type="PANTHER" id="PTHR10680">
    <property type="entry name" value="PEPTIDYL-GLYCINE ALPHA-AMIDATING MONOOXYGENASE"/>
    <property type="match status" value="1"/>
</dbReference>
<evidence type="ECO:0000313" key="3">
    <source>
        <dbReference type="EMBL" id="QDT31865.1"/>
    </source>
</evidence>
<name>A0A517QJT2_9PLAN</name>
<keyword evidence="1" id="KW-0732">Signal</keyword>
<dbReference type="AlphaFoldDB" id="A0A517QJT2"/>
<dbReference type="RefSeq" id="WP_145196764.1">
    <property type="nucleotide sequence ID" value="NZ_CP036267.1"/>
</dbReference>